<evidence type="ECO:0000313" key="2">
    <source>
        <dbReference type="Proteomes" id="UP001054945"/>
    </source>
</evidence>
<organism evidence="1 2">
    <name type="scientific">Caerostris extrusa</name>
    <name type="common">Bark spider</name>
    <name type="synonym">Caerostris bankana</name>
    <dbReference type="NCBI Taxonomy" id="172846"/>
    <lineage>
        <taxon>Eukaryota</taxon>
        <taxon>Metazoa</taxon>
        <taxon>Ecdysozoa</taxon>
        <taxon>Arthropoda</taxon>
        <taxon>Chelicerata</taxon>
        <taxon>Arachnida</taxon>
        <taxon>Araneae</taxon>
        <taxon>Araneomorphae</taxon>
        <taxon>Entelegynae</taxon>
        <taxon>Araneoidea</taxon>
        <taxon>Araneidae</taxon>
        <taxon>Caerostris</taxon>
    </lineage>
</organism>
<name>A0AAV4XEV9_CAEEX</name>
<proteinExistence type="predicted"/>
<comment type="caution">
    <text evidence="1">The sequence shown here is derived from an EMBL/GenBank/DDBJ whole genome shotgun (WGS) entry which is preliminary data.</text>
</comment>
<dbReference type="EMBL" id="BPLR01000270">
    <property type="protein sequence ID" value="GIY93476.1"/>
    <property type="molecule type" value="Genomic_DNA"/>
</dbReference>
<dbReference type="AlphaFoldDB" id="A0AAV4XEV9"/>
<accession>A0AAV4XEV9</accession>
<reference evidence="1 2" key="1">
    <citation type="submission" date="2021-06" db="EMBL/GenBank/DDBJ databases">
        <title>Caerostris extrusa draft genome.</title>
        <authorList>
            <person name="Kono N."/>
            <person name="Arakawa K."/>
        </authorList>
    </citation>
    <scope>NUCLEOTIDE SEQUENCE [LARGE SCALE GENOMIC DNA]</scope>
</reference>
<protein>
    <submittedName>
        <fullName evidence="1">Uncharacterized protein</fullName>
    </submittedName>
</protein>
<sequence>MLQHSVESEAGLLQLAKHEPAELIMLGQVALRRRNYGMATAPLAFWKITIIRARGVGDEGINPSNATPGSVGS</sequence>
<evidence type="ECO:0000313" key="1">
    <source>
        <dbReference type="EMBL" id="GIY93476.1"/>
    </source>
</evidence>
<gene>
    <name evidence="1" type="ORF">CEXT_356561</name>
</gene>
<keyword evidence="2" id="KW-1185">Reference proteome</keyword>
<dbReference type="Proteomes" id="UP001054945">
    <property type="component" value="Unassembled WGS sequence"/>
</dbReference>